<feature type="transmembrane region" description="Helical" evidence="1">
    <location>
        <begin position="115"/>
        <end position="134"/>
    </location>
</feature>
<evidence type="ECO:0000256" key="1">
    <source>
        <dbReference type="SAM" id="Phobius"/>
    </source>
</evidence>
<protein>
    <submittedName>
        <fullName evidence="3">Uncharacterized protein</fullName>
    </submittedName>
</protein>
<keyword evidence="1" id="KW-1133">Transmembrane helix</keyword>
<keyword evidence="1" id="KW-0812">Transmembrane</keyword>
<evidence type="ECO:0000256" key="2">
    <source>
        <dbReference type="SAM" id="SignalP"/>
    </source>
</evidence>
<dbReference type="Proteomes" id="UP001438707">
    <property type="component" value="Unassembled WGS sequence"/>
</dbReference>
<organism evidence="3 4">
    <name type="scientific">Apatococcus lobatus</name>
    <dbReference type="NCBI Taxonomy" id="904363"/>
    <lineage>
        <taxon>Eukaryota</taxon>
        <taxon>Viridiplantae</taxon>
        <taxon>Chlorophyta</taxon>
        <taxon>core chlorophytes</taxon>
        <taxon>Trebouxiophyceae</taxon>
        <taxon>Chlorellales</taxon>
        <taxon>Chlorellaceae</taxon>
        <taxon>Apatococcus</taxon>
    </lineage>
</organism>
<comment type="caution">
    <text evidence="3">The sequence shown here is derived from an EMBL/GenBank/DDBJ whole genome shotgun (WGS) entry which is preliminary data.</text>
</comment>
<feature type="signal peptide" evidence="2">
    <location>
        <begin position="1"/>
        <end position="17"/>
    </location>
</feature>
<keyword evidence="2" id="KW-0732">Signal</keyword>
<dbReference type="EMBL" id="JALJOS010000034">
    <property type="protein sequence ID" value="KAK9822107.1"/>
    <property type="molecule type" value="Genomic_DNA"/>
</dbReference>
<feature type="transmembrane region" description="Helical" evidence="1">
    <location>
        <begin position="146"/>
        <end position="165"/>
    </location>
</feature>
<evidence type="ECO:0000313" key="3">
    <source>
        <dbReference type="EMBL" id="KAK9822107.1"/>
    </source>
</evidence>
<feature type="transmembrane region" description="Helical" evidence="1">
    <location>
        <begin position="209"/>
        <end position="230"/>
    </location>
</feature>
<evidence type="ECO:0000313" key="4">
    <source>
        <dbReference type="Proteomes" id="UP001438707"/>
    </source>
</evidence>
<sequence>MFAFFAALSYLVPNVLCKKSIASTPGIQDGFLSCVYNQGGNYGVDSGRKSFWLIYWTVQQCWLCIYPGVMAWGMFGKIIKWQESALILAATIATGTAVLVKSLVDNLYLDAPLYYYLSLPGSVLVVIIGGGAAARHSGHRLNQLRWFILFMAASAVVTVYILIIPRIVTLQASSSQLLLVRAIVHPLIWSIMTQLLLHTARHLGPLPDLMIVVFACFIDIYKSVFGRFLLLQLSGVGSVLLLNVLLALLDIVGRLASRTQGFLMLKSMYGNRTAEAISALPEMDATRLAMRLSHTMTDHAGIVAASAILSFARVSDASGALQSNTGIWVKAAAQIATTLITDFVTLAIDWKYHGIEYFPHWIRHMKRFMFWIMITITIGGLRLCVELLLLFCPAYHEGVGVVLQYCDKPSLFSALGY</sequence>
<feature type="transmembrane region" description="Helical" evidence="1">
    <location>
        <begin position="236"/>
        <end position="256"/>
    </location>
</feature>
<feature type="transmembrane region" description="Helical" evidence="1">
    <location>
        <begin position="85"/>
        <end position="103"/>
    </location>
</feature>
<accession>A0AAW1QLL6</accession>
<feature type="transmembrane region" description="Helical" evidence="1">
    <location>
        <begin position="177"/>
        <end position="197"/>
    </location>
</feature>
<proteinExistence type="predicted"/>
<keyword evidence="1" id="KW-0472">Membrane</keyword>
<feature type="transmembrane region" description="Helical" evidence="1">
    <location>
        <begin position="53"/>
        <end position="73"/>
    </location>
</feature>
<feature type="chain" id="PRO_5043587258" evidence="2">
    <location>
        <begin position="18"/>
        <end position="417"/>
    </location>
</feature>
<keyword evidence="4" id="KW-1185">Reference proteome</keyword>
<gene>
    <name evidence="3" type="ORF">WJX74_008157</name>
</gene>
<reference evidence="3 4" key="1">
    <citation type="journal article" date="2024" name="Nat. Commun.">
        <title>Phylogenomics reveals the evolutionary origins of lichenization in chlorophyte algae.</title>
        <authorList>
            <person name="Puginier C."/>
            <person name="Libourel C."/>
            <person name="Otte J."/>
            <person name="Skaloud P."/>
            <person name="Haon M."/>
            <person name="Grisel S."/>
            <person name="Petersen M."/>
            <person name="Berrin J.G."/>
            <person name="Delaux P.M."/>
            <person name="Dal Grande F."/>
            <person name="Keller J."/>
        </authorList>
    </citation>
    <scope>NUCLEOTIDE SEQUENCE [LARGE SCALE GENOMIC DNA]</scope>
    <source>
        <strain evidence="3 4">SAG 2145</strain>
    </source>
</reference>
<feature type="transmembrane region" description="Helical" evidence="1">
    <location>
        <begin position="368"/>
        <end position="391"/>
    </location>
</feature>
<name>A0AAW1QLL6_9CHLO</name>
<dbReference type="AlphaFoldDB" id="A0AAW1QLL6"/>